<evidence type="ECO:0000256" key="9">
    <source>
        <dbReference type="PIRNR" id="PIRNR009376"/>
    </source>
</evidence>
<dbReference type="FunFam" id="3.30.870.10:FF:000011">
    <property type="entry name" value="Phospholipase"/>
    <property type="match status" value="1"/>
</dbReference>
<comment type="caution">
    <text evidence="13">The sequence shown here is derived from an EMBL/GenBank/DDBJ whole genome shotgun (WGS) entry which is preliminary data.</text>
</comment>
<reference evidence="13 14" key="1">
    <citation type="journal article" date="2017" name="Nat. Ecol. Evol.">
        <title>Scallop genome provides insights into evolution of bilaterian karyotype and development.</title>
        <authorList>
            <person name="Wang S."/>
            <person name="Zhang J."/>
            <person name="Jiao W."/>
            <person name="Li J."/>
            <person name="Xun X."/>
            <person name="Sun Y."/>
            <person name="Guo X."/>
            <person name="Huan P."/>
            <person name="Dong B."/>
            <person name="Zhang L."/>
            <person name="Hu X."/>
            <person name="Sun X."/>
            <person name="Wang J."/>
            <person name="Zhao C."/>
            <person name="Wang Y."/>
            <person name="Wang D."/>
            <person name="Huang X."/>
            <person name="Wang R."/>
            <person name="Lv J."/>
            <person name="Li Y."/>
            <person name="Zhang Z."/>
            <person name="Liu B."/>
            <person name="Lu W."/>
            <person name="Hui Y."/>
            <person name="Liang J."/>
            <person name="Zhou Z."/>
            <person name="Hou R."/>
            <person name="Li X."/>
            <person name="Liu Y."/>
            <person name="Li H."/>
            <person name="Ning X."/>
            <person name="Lin Y."/>
            <person name="Zhao L."/>
            <person name="Xing Q."/>
            <person name="Dou J."/>
            <person name="Li Y."/>
            <person name="Mao J."/>
            <person name="Guo H."/>
            <person name="Dou H."/>
            <person name="Li T."/>
            <person name="Mu C."/>
            <person name="Jiang W."/>
            <person name="Fu Q."/>
            <person name="Fu X."/>
            <person name="Miao Y."/>
            <person name="Liu J."/>
            <person name="Yu Q."/>
            <person name="Li R."/>
            <person name="Liao H."/>
            <person name="Li X."/>
            <person name="Kong Y."/>
            <person name="Jiang Z."/>
            <person name="Chourrout D."/>
            <person name="Li R."/>
            <person name="Bao Z."/>
        </authorList>
    </citation>
    <scope>NUCLEOTIDE SEQUENCE [LARGE SCALE GENOMIC DNA]</scope>
    <source>
        <strain evidence="13 14">PY_sf001</strain>
    </source>
</reference>
<dbReference type="Gene3D" id="3.30.870.10">
    <property type="entry name" value="Endonuclease Chain A"/>
    <property type="match status" value="3"/>
</dbReference>
<keyword evidence="6" id="KW-0443">Lipid metabolism</keyword>
<dbReference type="InterPro" id="IPR001683">
    <property type="entry name" value="PX_dom"/>
</dbReference>
<evidence type="ECO:0000256" key="3">
    <source>
        <dbReference type="ARBA" id="ARBA00022737"/>
    </source>
</evidence>
<feature type="region of interest" description="Disordered" evidence="10">
    <location>
        <begin position="30"/>
        <end position="59"/>
    </location>
</feature>
<gene>
    <name evidence="13" type="ORF">KP79_PYT06797</name>
</gene>
<keyword evidence="7" id="KW-0449">Lipoprotein</keyword>
<feature type="compositionally biased region" description="Basic and acidic residues" evidence="10">
    <location>
        <begin position="572"/>
        <end position="599"/>
    </location>
</feature>
<feature type="region of interest" description="Disordered" evidence="10">
    <location>
        <begin position="651"/>
        <end position="703"/>
    </location>
</feature>
<evidence type="ECO:0000256" key="6">
    <source>
        <dbReference type="ARBA" id="ARBA00023098"/>
    </source>
</evidence>
<evidence type="ECO:0000313" key="14">
    <source>
        <dbReference type="Proteomes" id="UP000242188"/>
    </source>
</evidence>
<dbReference type="SMART" id="SM00312">
    <property type="entry name" value="PX"/>
    <property type="match status" value="1"/>
</dbReference>
<dbReference type="Gene3D" id="2.30.29.30">
    <property type="entry name" value="Pleckstrin-homology domain (PH domain)/Phosphotyrosine-binding domain (PTB)"/>
    <property type="match status" value="1"/>
</dbReference>
<dbReference type="InterPro" id="IPR025202">
    <property type="entry name" value="PLD-like_dom"/>
</dbReference>
<dbReference type="SMART" id="SM00155">
    <property type="entry name" value="PLDc"/>
    <property type="match status" value="2"/>
</dbReference>
<dbReference type="PANTHER" id="PTHR18896:SF76">
    <property type="entry name" value="PHOSPHOLIPASE"/>
    <property type="match status" value="1"/>
</dbReference>
<dbReference type="Pfam" id="PF00614">
    <property type="entry name" value="PLDc"/>
    <property type="match status" value="1"/>
</dbReference>
<keyword evidence="14" id="KW-1185">Reference proteome</keyword>
<dbReference type="PIRSF" id="PIRSF009376">
    <property type="entry name" value="Phospholipase_D_euk"/>
    <property type="match status" value="1"/>
</dbReference>
<protein>
    <recommendedName>
        <fullName evidence="9">Phospholipase</fullName>
        <ecNumber evidence="9">3.1.4.4</ecNumber>
    </recommendedName>
</protein>
<dbReference type="FunFam" id="3.30.870.10:FF:000048">
    <property type="entry name" value="Phospholipase"/>
    <property type="match status" value="1"/>
</dbReference>
<proteinExistence type="inferred from homology"/>
<keyword evidence="5 9" id="KW-0442">Lipid degradation</keyword>
<accession>A0A210QFS2</accession>
<comment type="similarity">
    <text evidence="2 9">Belongs to the phospholipase D family.</text>
</comment>
<evidence type="ECO:0000259" key="11">
    <source>
        <dbReference type="PROSITE" id="PS50035"/>
    </source>
</evidence>
<feature type="region of interest" description="Disordered" evidence="10">
    <location>
        <begin position="892"/>
        <end position="911"/>
    </location>
</feature>
<dbReference type="GO" id="GO:0060627">
    <property type="term" value="P:regulation of vesicle-mediated transport"/>
    <property type="evidence" value="ECO:0007669"/>
    <property type="project" value="TreeGrafter"/>
</dbReference>
<dbReference type="GO" id="GO:0009395">
    <property type="term" value="P:phospholipid catabolic process"/>
    <property type="evidence" value="ECO:0007669"/>
    <property type="project" value="TreeGrafter"/>
</dbReference>
<evidence type="ECO:0000256" key="7">
    <source>
        <dbReference type="ARBA" id="ARBA00023288"/>
    </source>
</evidence>
<evidence type="ECO:0000256" key="5">
    <source>
        <dbReference type="ARBA" id="ARBA00022963"/>
    </source>
</evidence>
<dbReference type="InterPro" id="IPR015679">
    <property type="entry name" value="PLipase_D_fam"/>
</dbReference>
<name>A0A210QFS2_MIZYE</name>
<dbReference type="PANTHER" id="PTHR18896">
    <property type="entry name" value="PHOSPHOLIPASE D"/>
    <property type="match status" value="1"/>
</dbReference>
<dbReference type="EC" id="3.1.4.4" evidence="9"/>
<dbReference type="EMBL" id="NEDP02003858">
    <property type="protein sequence ID" value="OWF47594.1"/>
    <property type="molecule type" value="Genomic_DNA"/>
</dbReference>
<evidence type="ECO:0000259" key="12">
    <source>
        <dbReference type="PROSITE" id="PS50195"/>
    </source>
</evidence>
<comment type="subcellular location">
    <subcellularLocation>
        <location evidence="8">Endomembrane system</location>
        <topology evidence="8">Lipid-anchor</topology>
    </subcellularLocation>
</comment>
<dbReference type="GO" id="GO:0004630">
    <property type="term" value="F:phospholipase D activity"/>
    <property type="evidence" value="ECO:0007669"/>
    <property type="project" value="UniProtKB-UniRule"/>
</dbReference>
<dbReference type="SUPFAM" id="SSF64268">
    <property type="entry name" value="PX domain"/>
    <property type="match status" value="1"/>
</dbReference>
<feature type="domain" description="PX" evidence="12">
    <location>
        <begin position="86"/>
        <end position="216"/>
    </location>
</feature>
<feature type="region of interest" description="Disordered" evidence="10">
    <location>
        <begin position="800"/>
        <end position="841"/>
    </location>
</feature>
<sequence>MGTTVDGRRFQYNRSVSIISEHDSDFEDLPDDFQTDTITDGTDGPHATSQTLDGTGQGGLEFSAVHAPPQGFTTIRKNCWIPNTRVFLKIISAERHNAHIKIFNPTLYTIQVTHGDFQWTVRRRFKHFDHLHSSLRNFRLQRRIPLPTKSRYEKRKSVRGRQNRIPRFPKKPEVIVRDIDKRRRHLEEYLQNLVDIPTYREHFETLKFLEVSQLSFVKKLGKKYKEGAIMKCSGGRHISIGCCGCLKKFHLAGRWNKRWLIVKDGFVAYIRPRDGRVCDVMLMDRDFCVNVGMGTTGAHHGLLVTNLNRNLLAKCWTRRKAEEWKRNIEEAAKTTGKDYTQENRFQSFAPVREPSYAKWFVDGDSYFSAVADALESAKEEIYITDWWLSPQVYLKRPVTDGNTWRLDILLERKALQGVKIFILLYKEMTMAVNLQSIYSKHVLMNKCPENIKVLRHPDHIGTGVLLWAHHEKLVVVDQKIAFVGGIDLCYGRWDNERHKLTDLGCIVYESTNQNSQKEMKVKLQSQENVEEEEEEVLDQSGISLKISPPSPISSPSEEEAQIIPPPGVSTEQEVKKVEAVPVDKEEEKTDGNDSDECSCHKCRTSENRHSYSNSSMEEEEYALLLKSEKKGDANVESSDSDNQEVIKALIHHDSQGSRPLDEMSRPNGTLVTSNVCEEGDLQRKSDTVSAQEEEEEKVTNGKSTDCVKLMSKKNKDRVISEETRKVNFSESISVQSDSVKSTGTTSPPKRHMWSFGGTRTSTAKAGKSVEFSSNVVDNSTDSQPRDKNVQLKSFKQLTSSKYTVDENGDSRLTEEEDKGLTMRPHIESQGEGSKEGGGRDSWALRKLRRSLQRHREPNNNNGDQTDHSEDNEHLMRKWKLVLNIQKFESAVRRPQEKTPLPEGEEKMPHSPVRLRDKIRHNLQEKFKSYHHRDSLTSLDEMYIKDELKPGELKRTSSEINIDELGLKGSSKLWIGKDYVNFIFKDFQNLERPFEDFIDRSATPRMPWHDIASVVYGKAARDVARHFIGRWNFTKVEKAKNNHDYPLLLPKAYGHNYKIPQLVLDLCDEVKTQILRSGCAWSCGIRTTENSIHEAYVSCIQNAKHYIYIENQFFISLIGESLTVRNKISDTIFKRIVKAHKEQKAFRVYVVMPLLPAFEGNIADSGAYAIKAVTHWNYLSIAKGPNSLWQRLVKEVIDPMKYLVFCGLRTHGELSGKLVTELLYVHSKLMIVDDDSVIIGSANINDRSMSGERDSEVAVLVEDIHKTDVMFNGCVHRVGKFASSLRKKLFSEHLGLARDDPLLDDPVCNEFYKSTWIQQATINTTMFQKVFNCFPDDRIMSFAEFEEYQKQTVLAETDPQEAKKLLSKVKGYVVLVPLNFLKMENSIIPVGRESILPVSVWV</sequence>
<comment type="catalytic activity">
    <reaction evidence="1 9">
        <text>a 1,2-diacyl-sn-glycero-3-phosphocholine + H2O = a 1,2-diacyl-sn-glycero-3-phosphate + choline + H(+)</text>
        <dbReference type="Rhea" id="RHEA:14445"/>
        <dbReference type="ChEBI" id="CHEBI:15354"/>
        <dbReference type="ChEBI" id="CHEBI:15377"/>
        <dbReference type="ChEBI" id="CHEBI:15378"/>
        <dbReference type="ChEBI" id="CHEBI:57643"/>
        <dbReference type="ChEBI" id="CHEBI:58608"/>
        <dbReference type="EC" id="3.1.4.4"/>
    </reaction>
</comment>
<evidence type="ECO:0000256" key="10">
    <source>
        <dbReference type="SAM" id="MobiDB-lite"/>
    </source>
</evidence>
<feature type="compositionally biased region" description="Basic and acidic residues" evidence="10">
    <location>
        <begin position="651"/>
        <end position="664"/>
    </location>
</feature>
<feature type="compositionally biased region" description="Polar residues" evidence="10">
    <location>
        <begin position="731"/>
        <end position="747"/>
    </location>
</feature>
<keyword evidence="4 9" id="KW-0378">Hydrolase</keyword>
<dbReference type="InterPro" id="IPR001736">
    <property type="entry name" value="PLipase_D/transphosphatidylase"/>
</dbReference>
<dbReference type="GO" id="GO:0035091">
    <property type="term" value="F:phosphatidylinositol binding"/>
    <property type="evidence" value="ECO:0007669"/>
    <property type="project" value="InterPro"/>
</dbReference>
<keyword evidence="3" id="KW-0677">Repeat</keyword>
<dbReference type="GO" id="GO:0012505">
    <property type="term" value="C:endomembrane system"/>
    <property type="evidence" value="ECO:0007669"/>
    <property type="project" value="UniProtKB-SubCell"/>
</dbReference>
<dbReference type="SUPFAM" id="SSF50729">
    <property type="entry name" value="PH domain-like"/>
    <property type="match status" value="1"/>
</dbReference>
<evidence type="ECO:0000256" key="2">
    <source>
        <dbReference type="ARBA" id="ARBA00008664"/>
    </source>
</evidence>
<dbReference type="GO" id="GO:0035556">
    <property type="term" value="P:intracellular signal transduction"/>
    <property type="evidence" value="ECO:0007669"/>
    <property type="project" value="InterPro"/>
</dbReference>
<feature type="compositionally biased region" description="Polar residues" evidence="10">
    <location>
        <begin position="666"/>
        <end position="675"/>
    </location>
</feature>
<dbReference type="Gene3D" id="3.30.1520.10">
    <property type="entry name" value="Phox-like domain"/>
    <property type="match status" value="1"/>
</dbReference>
<dbReference type="InterPro" id="IPR016555">
    <property type="entry name" value="PLipase_D_euk"/>
</dbReference>
<dbReference type="SUPFAM" id="SSF56024">
    <property type="entry name" value="Phospholipase D/nuclease"/>
    <property type="match status" value="3"/>
</dbReference>
<dbReference type="PROSITE" id="PS50195">
    <property type="entry name" value="PX"/>
    <property type="match status" value="1"/>
</dbReference>
<dbReference type="GO" id="GO:0006654">
    <property type="term" value="P:phosphatidic acid biosynthetic process"/>
    <property type="evidence" value="ECO:0007669"/>
    <property type="project" value="InterPro"/>
</dbReference>
<feature type="region of interest" description="Disordered" evidence="10">
    <location>
        <begin position="731"/>
        <end position="767"/>
    </location>
</feature>
<feature type="compositionally biased region" description="Basic and acidic residues" evidence="10">
    <location>
        <begin position="808"/>
        <end position="838"/>
    </location>
</feature>
<evidence type="ECO:0000256" key="4">
    <source>
        <dbReference type="ARBA" id="ARBA00022801"/>
    </source>
</evidence>
<dbReference type="STRING" id="6573.A0A210QFS2"/>
<dbReference type="Proteomes" id="UP000242188">
    <property type="component" value="Unassembled WGS sequence"/>
</dbReference>
<feature type="domain" description="PLD phosphodiesterase" evidence="11">
    <location>
        <begin position="1220"/>
        <end position="1247"/>
    </location>
</feature>
<organism evidence="13 14">
    <name type="scientific">Mizuhopecten yessoensis</name>
    <name type="common">Japanese scallop</name>
    <name type="synonym">Patinopecten yessoensis</name>
    <dbReference type="NCBI Taxonomy" id="6573"/>
    <lineage>
        <taxon>Eukaryota</taxon>
        <taxon>Metazoa</taxon>
        <taxon>Spiralia</taxon>
        <taxon>Lophotrochozoa</taxon>
        <taxon>Mollusca</taxon>
        <taxon>Bivalvia</taxon>
        <taxon>Autobranchia</taxon>
        <taxon>Pteriomorphia</taxon>
        <taxon>Pectinida</taxon>
        <taxon>Pectinoidea</taxon>
        <taxon>Pectinidae</taxon>
        <taxon>Mizuhopecten</taxon>
    </lineage>
</organism>
<dbReference type="Pfam" id="PF00787">
    <property type="entry name" value="PX"/>
    <property type="match status" value="1"/>
</dbReference>
<evidence type="ECO:0000256" key="1">
    <source>
        <dbReference type="ARBA" id="ARBA00000798"/>
    </source>
</evidence>
<dbReference type="InterPro" id="IPR011993">
    <property type="entry name" value="PH-like_dom_sf"/>
</dbReference>
<dbReference type="CDD" id="cd09138">
    <property type="entry name" value="PLDc_vPLD1_2_yPLD_like_1"/>
    <property type="match status" value="1"/>
</dbReference>
<dbReference type="OrthoDB" id="14911at2759"/>
<evidence type="ECO:0000256" key="8">
    <source>
        <dbReference type="ARBA" id="ARBA00037868"/>
    </source>
</evidence>
<feature type="region of interest" description="Disordered" evidence="10">
    <location>
        <begin position="528"/>
        <end position="599"/>
    </location>
</feature>
<dbReference type="InterPro" id="IPR036871">
    <property type="entry name" value="PX_dom_sf"/>
</dbReference>
<feature type="domain" description="PLD phosphodiesterase" evidence="11">
    <location>
        <begin position="465"/>
        <end position="492"/>
    </location>
</feature>
<dbReference type="Pfam" id="PF13091">
    <property type="entry name" value="PLDc_2"/>
    <property type="match status" value="1"/>
</dbReference>
<feature type="region of interest" description="Disordered" evidence="10">
    <location>
        <begin position="851"/>
        <end position="870"/>
    </location>
</feature>
<dbReference type="PROSITE" id="PS50035">
    <property type="entry name" value="PLD"/>
    <property type="match status" value="2"/>
</dbReference>
<dbReference type="CDD" id="cd09141">
    <property type="entry name" value="PLDc_vPLD1_2_yPLD_like_2"/>
    <property type="match status" value="1"/>
</dbReference>
<evidence type="ECO:0000313" key="13">
    <source>
        <dbReference type="EMBL" id="OWF47594.1"/>
    </source>
</evidence>
<dbReference type="CDD" id="cd01254">
    <property type="entry name" value="PH_PLD"/>
    <property type="match status" value="1"/>
</dbReference>
<feature type="compositionally biased region" description="Acidic residues" evidence="10">
    <location>
        <begin position="528"/>
        <end position="537"/>
    </location>
</feature>